<sequence length="75" mass="8409">MSLRGYYPKQSLLKHARDCFGQGPRNNHWASGGSLLSVEDVFFGSIPEDAIAHRYAALSGKTIAEFRSHLFFTYS</sequence>
<reference evidence="1 2" key="1">
    <citation type="submission" date="2019-04" db="EMBL/GenBank/DDBJ databases">
        <title>Genome of a novel bacterium Candidatus Jettenia ecosi reconstructed from metagenome of an anammox bioreactor.</title>
        <authorList>
            <person name="Mardanov A.V."/>
            <person name="Beletsky A.V."/>
            <person name="Ravin N.V."/>
            <person name="Botchkova E.A."/>
            <person name="Litti Y.V."/>
            <person name="Nozhevnikova A.N."/>
        </authorList>
    </citation>
    <scope>NUCLEOTIDE SEQUENCE [LARGE SCALE GENOMIC DNA]</scope>
    <source>
        <strain evidence="1">J2</strain>
    </source>
</reference>
<name>A0A533Q6E6_9BACT</name>
<evidence type="ECO:0000313" key="2">
    <source>
        <dbReference type="Proteomes" id="UP000319783"/>
    </source>
</evidence>
<dbReference type="EMBL" id="SULG01000125">
    <property type="protein sequence ID" value="TLD40168.1"/>
    <property type="molecule type" value="Genomic_DNA"/>
</dbReference>
<evidence type="ECO:0000313" key="1">
    <source>
        <dbReference type="EMBL" id="TLD40168.1"/>
    </source>
</evidence>
<protein>
    <submittedName>
        <fullName evidence="1">Uncharacterized protein</fullName>
    </submittedName>
</protein>
<gene>
    <name evidence="1" type="ORF">JETT_3573</name>
</gene>
<comment type="caution">
    <text evidence="1">The sequence shown here is derived from an EMBL/GenBank/DDBJ whole genome shotgun (WGS) entry which is preliminary data.</text>
</comment>
<dbReference type="AlphaFoldDB" id="A0A533Q6E6"/>
<organism evidence="1 2">
    <name type="scientific">Candidatus Jettenia ecosi</name>
    <dbReference type="NCBI Taxonomy" id="2494326"/>
    <lineage>
        <taxon>Bacteria</taxon>
        <taxon>Pseudomonadati</taxon>
        <taxon>Planctomycetota</taxon>
        <taxon>Candidatus Brocadiia</taxon>
        <taxon>Candidatus Brocadiales</taxon>
        <taxon>Candidatus Brocadiaceae</taxon>
        <taxon>Candidatus Jettenia</taxon>
    </lineage>
</organism>
<proteinExistence type="predicted"/>
<dbReference type="Proteomes" id="UP000319783">
    <property type="component" value="Unassembled WGS sequence"/>
</dbReference>
<accession>A0A533Q6E6</accession>